<dbReference type="SUPFAM" id="SSF109998">
    <property type="entry name" value="Triger factor/SurA peptide-binding domain-like"/>
    <property type="match status" value="1"/>
</dbReference>
<comment type="caution">
    <text evidence="1">The sequence shown here is derived from an EMBL/GenBank/DDBJ whole genome shotgun (WGS) entry which is preliminary data.</text>
</comment>
<name>A0A2T0XDG9_9BACT</name>
<evidence type="ECO:0000313" key="1">
    <source>
        <dbReference type="EMBL" id="RCW36696.1"/>
    </source>
</evidence>
<dbReference type="STRING" id="1168289.GCA_000259075_02870"/>
<dbReference type="Proteomes" id="UP000252733">
    <property type="component" value="Unassembled WGS sequence"/>
</dbReference>
<keyword evidence="2" id="KW-1185">Reference proteome</keyword>
<gene>
    <name evidence="1" type="ORF">DFO77_108138</name>
</gene>
<reference evidence="1 2" key="1">
    <citation type="submission" date="2018-07" db="EMBL/GenBank/DDBJ databases">
        <title>Freshwater and sediment microbial communities from various areas in North America, analyzing microbe dynamics in response to fracking.</title>
        <authorList>
            <person name="Lamendella R."/>
        </authorList>
    </citation>
    <scope>NUCLEOTIDE SEQUENCE [LARGE SCALE GENOMIC DNA]</scope>
    <source>
        <strain evidence="1 2">160A</strain>
    </source>
</reference>
<dbReference type="InterPro" id="IPR027304">
    <property type="entry name" value="Trigger_fact/SurA_dom_sf"/>
</dbReference>
<protein>
    <recommendedName>
        <fullName evidence="3">Peptidyl-prolyl cis-trans isomerase</fullName>
    </recommendedName>
</protein>
<evidence type="ECO:0000313" key="2">
    <source>
        <dbReference type="Proteomes" id="UP000252733"/>
    </source>
</evidence>
<dbReference type="EMBL" id="QPIZ01000008">
    <property type="protein sequence ID" value="RCW36696.1"/>
    <property type="molecule type" value="Genomic_DNA"/>
</dbReference>
<evidence type="ECO:0008006" key="3">
    <source>
        <dbReference type="Google" id="ProtNLM"/>
    </source>
</evidence>
<organism evidence="1 2">
    <name type="scientific">Marinilabilia salmonicolor</name>
    <dbReference type="NCBI Taxonomy" id="989"/>
    <lineage>
        <taxon>Bacteria</taxon>
        <taxon>Pseudomonadati</taxon>
        <taxon>Bacteroidota</taxon>
        <taxon>Bacteroidia</taxon>
        <taxon>Marinilabiliales</taxon>
        <taxon>Marinilabiliaceae</taxon>
        <taxon>Marinilabilia</taxon>
    </lineage>
</organism>
<dbReference type="AlphaFoldDB" id="A0A2T0XDG9"/>
<sequence>MKFRVLTILILFTGFSFLLLTCRDSSPENVGNPVVRVGDEVLTDSDLREVLPTDVSKEDSAALADEYVNRWVRSKLFLRQAESNLTEEEKDVSQMLDEYRTSLLVNKYQQKMLEQKYSPLLKHEEIEKYYNEMQDNFKLQENIVKGLMLKVPLDAPGQNDVRRWCRTADPESLVELENYSLQNARMYKMFLDTWVPFQRINANLPEPVRNEERFLRYNRYYETTDEQFRYFFLVTDYEFIGSIAPISFVEERIKAILLNKKRGAFIKSLEKELYNEALQKKTINFY</sequence>
<dbReference type="RefSeq" id="WP_106153846.1">
    <property type="nucleotide sequence ID" value="NZ_PVTS01000013.1"/>
</dbReference>
<dbReference type="OrthoDB" id="9785180at2"/>
<accession>A0A2T0XDG9</accession>
<proteinExistence type="predicted"/>